<dbReference type="STRING" id="1423730.FC75_GL000228"/>
<protein>
    <submittedName>
        <fullName evidence="2">Uncharacterized protein</fullName>
    </submittedName>
</protein>
<organism evidence="2 3">
    <name type="scientific">Lacticaseibacillus camelliae DSM 22697 = JCM 13995</name>
    <dbReference type="NCBI Taxonomy" id="1423730"/>
    <lineage>
        <taxon>Bacteria</taxon>
        <taxon>Bacillati</taxon>
        <taxon>Bacillota</taxon>
        <taxon>Bacilli</taxon>
        <taxon>Lactobacillales</taxon>
        <taxon>Lactobacillaceae</taxon>
        <taxon>Lacticaseibacillus</taxon>
    </lineage>
</organism>
<proteinExistence type="predicted"/>
<feature type="transmembrane region" description="Helical" evidence="1">
    <location>
        <begin position="226"/>
        <end position="250"/>
    </location>
</feature>
<feature type="transmembrane region" description="Helical" evidence="1">
    <location>
        <begin position="91"/>
        <end position="120"/>
    </location>
</feature>
<feature type="transmembrane region" description="Helical" evidence="1">
    <location>
        <begin position="21"/>
        <end position="41"/>
    </location>
</feature>
<dbReference type="PATRIC" id="fig|1423730.4.peg.240"/>
<reference evidence="2 3" key="1">
    <citation type="journal article" date="2015" name="Genome Announc.">
        <title>Expanding the biotechnology potential of lactobacilli through comparative genomics of 213 strains and associated genera.</title>
        <authorList>
            <person name="Sun Z."/>
            <person name="Harris H.M."/>
            <person name="McCann A."/>
            <person name="Guo C."/>
            <person name="Argimon S."/>
            <person name="Zhang W."/>
            <person name="Yang X."/>
            <person name="Jeffery I.B."/>
            <person name="Cooney J.C."/>
            <person name="Kagawa T.F."/>
            <person name="Liu W."/>
            <person name="Song Y."/>
            <person name="Salvetti E."/>
            <person name="Wrobel A."/>
            <person name="Rasinkangas P."/>
            <person name="Parkhill J."/>
            <person name="Rea M.C."/>
            <person name="O'Sullivan O."/>
            <person name="Ritari J."/>
            <person name="Douillard F.P."/>
            <person name="Paul Ross R."/>
            <person name="Yang R."/>
            <person name="Briner A.E."/>
            <person name="Felis G.E."/>
            <person name="de Vos W.M."/>
            <person name="Barrangou R."/>
            <person name="Klaenhammer T.R."/>
            <person name="Caufield P.W."/>
            <person name="Cui Y."/>
            <person name="Zhang H."/>
            <person name="O'Toole P.W."/>
        </authorList>
    </citation>
    <scope>NUCLEOTIDE SEQUENCE [LARGE SCALE GENOMIC DNA]</scope>
    <source>
        <strain evidence="2 3">DSM 22697</strain>
    </source>
</reference>
<evidence type="ECO:0000313" key="3">
    <source>
        <dbReference type="Proteomes" id="UP000050865"/>
    </source>
</evidence>
<keyword evidence="1" id="KW-0812">Transmembrane</keyword>
<keyword evidence="3" id="KW-1185">Reference proteome</keyword>
<accession>A0A0R2ES51</accession>
<feature type="transmembrane region" description="Helical" evidence="1">
    <location>
        <begin position="175"/>
        <end position="196"/>
    </location>
</feature>
<dbReference type="EMBL" id="AYZJ01000077">
    <property type="protein sequence ID" value="KRN19129.1"/>
    <property type="molecule type" value="Genomic_DNA"/>
</dbReference>
<feature type="transmembrane region" description="Helical" evidence="1">
    <location>
        <begin position="140"/>
        <end position="163"/>
    </location>
</feature>
<keyword evidence="1" id="KW-1133">Transmembrane helix</keyword>
<gene>
    <name evidence="2" type="ORF">FC75_GL000228</name>
</gene>
<dbReference type="AlphaFoldDB" id="A0A0R2ES51"/>
<comment type="caution">
    <text evidence="2">The sequence shown here is derived from an EMBL/GenBank/DDBJ whole genome shotgun (WGS) entry which is preliminary data.</text>
</comment>
<evidence type="ECO:0000313" key="2">
    <source>
        <dbReference type="EMBL" id="KRN19129.1"/>
    </source>
</evidence>
<sequence>MSAMAKTGKVLGQMLRERVRRVAAVLAVELIILAIYTVMWALHRVASSDLMGAGLFGIFAGIASFVILARAQEKVWVENRWRLVPLADWKLYGVSTLANALTMAGAWLVIWLFDIGLWLIDGRRDFGFQPQIDQLGATMFFLVFMLLVLSWSFISLAHMLSLVITDFLPDLRAKWLRGLLTVGIVLIALRLGGWLFRGMMWLVGLLGIDMNASIEIGAHVPSIAYVYLWVAIGLIAVGAMIFSIGCCIMLRRWVETKQPQQVV</sequence>
<dbReference type="Proteomes" id="UP000050865">
    <property type="component" value="Unassembled WGS sequence"/>
</dbReference>
<name>A0A0R2ES51_9LACO</name>
<keyword evidence="1" id="KW-0472">Membrane</keyword>
<evidence type="ECO:0000256" key="1">
    <source>
        <dbReference type="SAM" id="Phobius"/>
    </source>
</evidence>
<feature type="transmembrane region" description="Helical" evidence="1">
    <location>
        <begin position="53"/>
        <end position="71"/>
    </location>
</feature>